<proteinExistence type="predicted"/>
<dbReference type="EMBL" id="MU167285">
    <property type="protein sequence ID" value="KAG0144963.1"/>
    <property type="molecule type" value="Genomic_DNA"/>
</dbReference>
<name>A0A9P6NJ44_9BASI</name>
<reference evidence="1" key="1">
    <citation type="submission" date="2013-11" db="EMBL/GenBank/DDBJ databases">
        <title>Genome sequence of the fusiform rust pathogen reveals effectors for host alternation and coevolution with pine.</title>
        <authorList>
            <consortium name="DOE Joint Genome Institute"/>
            <person name="Smith K."/>
            <person name="Pendleton A."/>
            <person name="Kubisiak T."/>
            <person name="Anderson C."/>
            <person name="Salamov A."/>
            <person name="Aerts A."/>
            <person name="Riley R."/>
            <person name="Clum A."/>
            <person name="Lindquist E."/>
            <person name="Ence D."/>
            <person name="Campbell M."/>
            <person name="Kronenberg Z."/>
            <person name="Feau N."/>
            <person name="Dhillon B."/>
            <person name="Hamelin R."/>
            <person name="Burleigh J."/>
            <person name="Smith J."/>
            <person name="Yandell M."/>
            <person name="Nelson C."/>
            <person name="Grigoriev I."/>
            <person name="Davis J."/>
        </authorList>
    </citation>
    <scope>NUCLEOTIDE SEQUENCE</scope>
    <source>
        <strain evidence="1">G11</strain>
    </source>
</reference>
<protein>
    <submittedName>
        <fullName evidence="1">Uncharacterized protein</fullName>
    </submittedName>
</protein>
<sequence>MVWLEASVGAIEVHLNQGIPLVDTEPSPGTTKLRAVGPVQTSRVVRPLTSNSSRKNSLPKYQKNYDCSKHILQLLEFSKLEPPYH</sequence>
<gene>
    <name evidence="1" type="ORF">CROQUDRAFT_593146</name>
</gene>
<dbReference type="Proteomes" id="UP000886653">
    <property type="component" value="Unassembled WGS sequence"/>
</dbReference>
<evidence type="ECO:0000313" key="1">
    <source>
        <dbReference type="EMBL" id="KAG0144963.1"/>
    </source>
</evidence>
<organism evidence="1 2">
    <name type="scientific">Cronartium quercuum f. sp. fusiforme G11</name>
    <dbReference type="NCBI Taxonomy" id="708437"/>
    <lineage>
        <taxon>Eukaryota</taxon>
        <taxon>Fungi</taxon>
        <taxon>Dikarya</taxon>
        <taxon>Basidiomycota</taxon>
        <taxon>Pucciniomycotina</taxon>
        <taxon>Pucciniomycetes</taxon>
        <taxon>Pucciniales</taxon>
        <taxon>Coleosporiaceae</taxon>
        <taxon>Cronartium</taxon>
    </lineage>
</organism>
<keyword evidence="2" id="KW-1185">Reference proteome</keyword>
<accession>A0A9P6NJ44</accession>
<comment type="caution">
    <text evidence="1">The sequence shown here is derived from an EMBL/GenBank/DDBJ whole genome shotgun (WGS) entry which is preliminary data.</text>
</comment>
<evidence type="ECO:0000313" key="2">
    <source>
        <dbReference type="Proteomes" id="UP000886653"/>
    </source>
</evidence>
<dbReference type="AlphaFoldDB" id="A0A9P6NJ44"/>